<dbReference type="InterPro" id="IPR024161">
    <property type="entry name" value="Znf_nanos-typ"/>
</dbReference>
<evidence type="ECO:0000256" key="9">
    <source>
        <dbReference type="SAM" id="MobiDB-lite"/>
    </source>
</evidence>
<keyword evidence="3" id="KW-0479">Metal-binding</keyword>
<dbReference type="InterPro" id="IPR038129">
    <property type="entry name" value="Nanos_sf"/>
</dbReference>
<dbReference type="PRINTS" id="PR01217">
    <property type="entry name" value="PRICHEXTENSN"/>
</dbReference>
<evidence type="ECO:0000256" key="5">
    <source>
        <dbReference type="ARBA" id="ARBA00022833"/>
    </source>
</evidence>
<dbReference type="InterPro" id="IPR008705">
    <property type="entry name" value="Nanos/Xcar2"/>
</dbReference>
<evidence type="ECO:0000256" key="2">
    <source>
        <dbReference type="ARBA" id="ARBA00022490"/>
    </source>
</evidence>
<dbReference type="Pfam" id="PF05741">
    <property type="entry name" value="zf-nanos"/>
    <property type="match status" value="1"/>
</dbReference>
<proteinExistence type="inferred from homology"/>
<keyword evidence="6 8" id="KW-0810">Translation regulation</keyword>
<comment type="caution">
    <text evidence="11">The sequence shown here is derived from an EMBL/GenBank/DDBJ whole genome shotgun (WGS) entry which is preliminary data.</text>
</comment>
<evidence type="ECO:0000256" key="1">
    <source>
        <dbReference type="ARBA" id="ARBA00004496"/>
    </source>
</evidence>
<evidence type="ECO:0000313" key="12">
    <source>
        <dbReference type="Proteomes" id="UP001374579"/>
    </source>
</evidence>
<accession>A0AAN9C169</accession>
<feature type="region of interest" description="Disordered" evidence="9">
    <location>
        <begin position="1"/>
        <end position="90"/>
    </location>
</feature>
<dbReference type="GO" id="GO:0005737">
    <property type="term" value="C:cytoplasm"/>
    <property type="evidence" value="ECO:0007669"/>
    <property type="project" value="UniProtKB-SubCell"/>
</dbReference>
<evidence type="ECO:0000256" key="8">
    <source>
        <dbReference type="PROSITE-ProRule" id="PRU00855"/>
    </source>
</evidence>
<keyword evidence="7 8" id="KW-0694">RNA-binding</keyword>
<feature type="compositionally biased region" description="Basic residues" evidence="9">
    <location>
        <begin position="218"/>
        <end position="229"/>
    </location>
</feature>
<feature type="compositionally biased region" description="Pro residues" evidence="9">
    <location>
        <begin position="30"/>
        <end position="45"/>
    </location>
</feature>
<dbReference type="GO" id="GO:0006417">
    <property type="term" value="P:regulation of translation"/>
    <property type="evidence" value="ECO:0007669"/>
    <property type="project" value="UniProtKB-UniRule"/>
</dbReference>
<dbReference type="PROSITE" id="PS51522">
    <property type="entry name" value="ZF_NANOS"/>
    <property type="match status" value="1"/>
</dbReference>
<sequence length="327" mass="35225">MEFPLSFPPCTAVTQPPTPPPTSPLMQSPSTPPPAPLKEPTPTPFMQPRSPFLPSPLTQPRAPPSPIKRPPLTSPTCTSPSSPSPLRPISKATWDRDNYGHCWESFITTTTTTSTTPTLTLHTTLLHTPSPILPPLFPISPPAPFPILPAGTFPIPPPPPFAIIPSPTPFSPYHFPTSSTPFASIPSTIMNSGGDMLGWSGTPGIPLGQPRSSSFSRGRLRGRGGRGRRGGGGGEEKEEGELECVFCKKNGEMKEFYSTHVLKDPFGMVICPVLRAYVCPNCGASGYHAHTLSHCPLAGHPPPLPPVVRRRRTSCGKKIFLPDHKFY</sequence>
<evidence type="ECO:0000256" key="6">
    <source>
        <dbReference type="ARBA" id="ARBA00022845"/>
    </source>
</evidence>
<evidence type="ECO:0000259" key="10">
    <source>
        <dbReference type="PROSITE" id="PS51522"/>
    </source>
</evidence>
<dbReference type="Gene3D" id="4.10.60.30">
    <property type="entry name" value="Nanos, RNA-binding domain"/>
    <property type="match status" value="1"/>
</dbReference>
<feature type="domain" description="Nanos-type" evidence="10">
    <location>
        <begin position="243"/>
        <end position="297"/>
    </location>
</feature>
<comment type="similarity">
    <text evidence="8">Belongs to the nanos family.</text>
</comment>
<organism evidence="11 12">
    <name type="scientific">Littorina saxatilis</name>
    <dbReference type="NCBI Taxonomy" id="31220"/>
    <lineage>
        <taxon>Eukaryota</taxon>
        <taxon>Metazoa</taxon>
        <taxon>Spiralia</taxon>
        <taxon>Lophotrochozoa</taxon>
        <taxon>Mollusca</taxon>
        <taxon>Gastropoda</taxon>
        <taxon>Caenogastropoda</taxon>
        <taxon>Littorinimorpha</taxon>
        <taxon>Littorinoidea</taxon>
        <taxon>Littorinidae</taxon>
        <taxon>Littorina</taxon>
    </lineage>
</organism>
<gene>
    <name evidence="11" type="ORF">V1264_001294</name>
</gene>
<comment type="subcellular location">
    <subcellularLocation>
        <location evidence="1">Cytoplasm</location>
    </subcellularLocation>
</comment>
<evidence type="ECO:0000256" key="4">
    <source>
        <dbReference type="ARBA" id="ARBA00022771"/>
    </source>
</evidence>
<dbReference type="AlphaFoldDB" id="A0AAN9C169"/>
<evidence type="ECO:0000313" key="11">
    <source>
        <dbReference type="EMBL" id="KAK7115431.1"/>
    </source>
</evidence>
<dbReference type="GO" id="GO:0003723">
    <property type="term" value="F:RNA binding"/>
    <property type="evidence" value="ECO:0007669"/>
    <property type="project" value="UniProtKB-UniRule"/>
</dbReference>
<dbReference type="EMBL" id="JBAMIC010000001">
    <property type="protein sequence ID" value="KAK7115431.1"/>
    <property type="molecule type" value="Genomic_DNA"/>
</dbReference>
<keyword evidence="4 8" id="KW-0863">Zinc-finger</keyword>
<evidence type="ECO:0000256" key="3">
    <source>
        <dbReference type="ARBA" id="ARBA00022723"/>
    </source>
</evidence>
<keyword evidence="2" id="KW-0963">Cytoplasm</keyword>
<dbReference type="Proteomes" id="UP001374579">
    <property type="component" value="Unassembled WGS sequence"/>
</dbReference>
<feature type="region of interest" description="Disordered" evidence="9">
    <location>
        <begin position="206"/>
        <end position="239"/>
    </location>
</feature>
<protein>
    <recommendedName>
        <fullName evidence="10">Nanos-type domain-containing protein</fullName>
    </recommendedName>
</protein>
<keyword evidence="5" id="KW-0862">Zinc</keyword>
<dbReference type="GO" id="GO:0008270">
    <property type="term" value="F:zinc ion binding"/>
    <property type="evidence" value="ECO:0007669"/>
    <property type="project" value="UniProtKB-KW"/>
</dbReference>
<evidence type="ECO:0000256" key="7">
    <source>
        <dbReference type="ARBA" id="ARBA00022884"/>
    </source>
</evidence>
<dbReference type="PANTHER" id="PTHR12887">
    <property type="entry name" value="NANOS PROTEIN"/>
    <property type="match status" value="1"/>
</dbReference>
<keyword evidence="12" id="KW-1185">Reference proteome</keyword>
<feature type="compositionally biased region" description="Pro residues" evidence="9">
    <location>
        <begin position="61"/>
        <end position="73"/>
    </location>
</feature>
<reference evidence="11 12" key="1">
    <citation type="submission" date="2024-02" db="EMBL/GenBank/DDBJ databases">
        <title>Chromosome-scale genome assembly of the rough periwinkle Littorina saxatilis.</title>
        <authorList>
            <person name="De Jode A."/>
            <person name="Faria R."/>
            <person name="Formenti G."/>
            <person name="Sims Y."/>
            <person name="Smith T.P."/>
            <person name="Tracey A."/>
            <person name="Wood J.M.D."/>
            <person name="Zagrodzka Z.B."/>
            <person name="Johannesson K."/>
            <person name="Butlin R.K."/>
            <person name="Leder E.H."/>
        </authorList>
    </citation>
    <scope>NUCLEOTIDE SEQUENCE [LARGE SCALE GENOMIC DNA]</scope>
    <source>
        <strain evidence="11">Snail1</strain>
        <tissue evidence="11">Muscle</tissue>
    </source>
</reference>
<name>A0AAN9C169_9CAEN</name>